<evidence type="ECO:0000256" key="2">
    <source>
        <dbReference type="ARBA" id="ARBA00004922"/>
    </source>
</evidence>
<comment type="function">
    <text evidence="12">Cytidylyltransferase required for protein O-linked mannosylation. Catalyzes the formation of CDP-ribitol nucleotide sugar from D-ribitol 5-phosphate. CDP-ribitol is a substrate of FKTN during the biosynthesis of the phosphorylated O-mannosyl trisaccharide (N-acetylgalactosamine-beta-3-N-acetylglucosamine-beta-4-(phosphate-6-)mannose), a carbohydrate structure present in alpha-dystroglycan (DAG1), which is required for binding laminin G-like domain-containing extracellular proteins with high affinity. Shows activity toward other pentose phosphate sugars and mediates formation of CDP-ribulose or CDP-ribose using CTP and ribulose-5-phosphate or ribose-5-phosphate, respectively. Not involved in dolichol production.</text>
</comment>
<dbReference type="PANTHER" id="PTHR43015">
    <property type="entry name" value="D-RIBITOL-5-PHOSPHATE CYTIDYLYLTRANSFERASE"/>
    <property type="match status" value="1"/>
</dbReference>
<evidence type="ECO:0000256" key="4">
    <source>
        <dbReference type="ARBA" id="ARBA00011738"/>
    </source>
</evidence>
<dbReference type="SUPFAM" id="SSF53448">
    <property type="entry name" value="Nucleotide-diphospho-sugar transferases"/>
    <property type="match status" value="1"/>
</dbReference>
<reference evidence="16" key="2">
    <citation type="submission" date="2025-09" db="UniProtKB">
        <authorList>
            <consortium name="Ensembl"/>
        </authorList>
    </citation>
    <scope>IDENTIFICATION</scope>
</reference>
<evidence type="ECO:0000256" key="7">
    <source>
        <dbReference type="ARBA" id="ARBA00022490"/>
    </source>
</evidence>
<comment type="similarity">
    <text evidence="3">Belongs to the IspD/TarI cytidylyltransferase family. IspD subfamily.</text>
</comment>
<keyword evidence="8" id="KW-0808">Transferase</keyword>
<proteinExistence type="inferred from homology"/>
<name>A0A3Q4H8B2_NEOBR</name>
<evidence type="ECO:0000256" key="10">
    <source>
        <dbReference type="ARBA" id="ARBA00031950"/>
    </source>
</evidence>
<keyword evidence="7" id="KW-0963">Cytoplasm</keyword>
<evidence type="ECO:0000256" key="3">
    <source>
        <dbReference type="ARBA" id="ARBA00009789"/>
    </source>
</evidence>
<dbReference type="CDD" id="cd02516">
    <property type="entry name" value="CDP-ME_synthetase"/>
    <property type="match status" value="1"/>
</dbReference>
<dbReference type="AlphaFoldDB" id="A0A3Q4H8B2"/>
<evidence type="ECO:0000256" key="9">
    <source>
        <dbReference type="ARBA" id="ARBA00022695"/>
    </source>
</evidence>
<dbReference type="GO" id="GO:0005829">
    <property type="term" value="C:cytosol"/>
    <property type="evidence" value="ECO:0007669"/>
    <property type="project" value="UniProtKB-SubCell"/>
</dbReference>
<evidence type="ECO:0000256" key="14">
    <source>
        <dbReference type="ARBA" id="ARBA00048814"/>
    </source>
</evidence>
<protein>
    <recommendedName>
        <fullName evidence="6">D-ribitol-5-phosphate cytidylyltransferase</fullName>
        <ecNumber evidence="5">2.7.7.40</ecNumber>
    </recommendedName>
    <alternativeName>
        <fullName evidence="10">2-C-methyl-D-erythritol 4-phosphate cytidylyltransferase-like protein</fullName>
    </alternativeName>
    <alternativeName>
        <fullName evidence="11">Isoprenoid synthase domain-containing protein</fullName>
    </alternativeName>
</protein>
<sequence length="340" mass="37841">MNTRGDNCEPHRPAHPGIFTRCEAGKSDHHSAERCVDFPVSVVLPAGGTGERTGLQTPKQFCTFLGRPLISYTIQAFESVPWIQSIVVAVAKENMDLMTDIIQRFKHRKVRAVPGGSTRHRSICNGVLALGEEERPAVGRPKVVIIHDAVRPFVEEDFLCKIAMAAKEQGAAGAIRPLVSTVIATTSEGYLDHSLERAKYRASEMPQGFTYDVISQAYQRCSESDFEFGTECLHLALQYCGTNAKLIEGPPTLWKVTYKRDLAAAESIIKGEFLLWICFHRASCMYSTKYNSFSSSYLSKMCMLTGRHEWLFPLGLLTQVKWSEISSVGVSTFFLCGLEL</sequence>
<dbReference type="Bgee" id="ENSNBRG00000014732">
    <property type="expression patterns" value="Expressed in skeletal muscle tissue and 3 other cell types or tissues"/>
</dbReference>
<dbReference type="GO" id="GO:0008299">
    <property type="term" value="P:isoprenoid biosynthetic process"/>
    <property type="evidence" value="ECO:0007669"/>
    <property type="project" value="InterPro"/>
</dbReference>
<comment type="pathway">
    <text evidence="2">Protein modification; protein glycosylation.</text>
</comment>
<accession>A0A3Q4H8B2</accession>
<comment type="subunit">
    <text evidence="4">Homodimer.</text>
</comment>
<evidence type="ECO:0000256" key="13">
    <source>
        <dbReference type="ARBA" id="ARBA00048797"/>
    </source>
</evidence>
<evidence type="ECO:0000256" key="11">
    <source>
        <dbReference type="ARBA" id="ARBA00032606"/>
    </source>
</evidence>
<keyword evidence="9" id="KW-0548">Nucleotidyltransferase</keyword>
<dbReference type="GO" id="GO:0035269">
    <property type="term" value="P:protein O-linked glycosylation via mannose"/>
    <property type="evidence" value="ECO:0007669"/>
    <property type="project" value="TreeGrafter"/>
</dbReference>
<dbReference type="PROSITE" id="PS01295">
    <property type="entry name" value="ISPD"/>
    <property type="match status" value="1"/>
</dbReference>
<evidence type="ECO:0000313" key="16">
    <source>
        <dbReference type="Ensembl" id="ENSNBRP00000019130.1"/>
    </source>
</evidence>
<evidence type="ECO:0000256" key="12">
    <source>
        <dbReference type="ARBA" id="ARBA00045509"/>
    </source>
</evidence>
<dbReference type="Ensembl" id="ENSNBRT00000019641.1">
    <property type="protein sequence ID" value="ENSNBRP00000019130.1"/>
    <property type="gene ID" value="ENSNBRG00000014732.1"/>
</dbReference>
<comment type="catalytic activity">
    <reaction evidence="13">
        <text>D-ribulose 5-phosphate + CTP + H(+) = CDP-D-ribulose + diphosphate</text>
        <dbReference type="Rhea" id="RHEA:53612"/>
        <dbReference type="ChEBI" id="CHEBI:15378"/>
        <dbReference type="ChEBI" id="CHEBI:33019"/>
        <dbReference type="ChEBI" id="CHEBI:37563"/>
        <dbReference type="ChEBI" id="CHEBI:58121"/>
        <dbReference type="ChEBI" id="CHEBI:137524"/>
    </reaction>
</comment>
<organism evidence="16 17">
    <name type="scientific">Neolamprologus brichardi</name>
    <name type="common">Fairy cichlid</name>
    <name type="synonym">Lamprologus brichardi</name>
    <dbReference type="NCBI Taxonomy" id="32507"/>
    <lineage>
        <taxon>Eukaryota</taxon>
        <taxon>Metazoa</taxon>
        <taxon>Chordata</taxon>
        <taxon>Craniata</taxon>
        <taxon>Vertebrata</taxon>
        <taxon>Euteleostomi</taxon>
        <taxon>Actinopterygii</taxon>
        <taxon>Neopterygii</taxon>
        <taxon>Teleostei</taxon>
        <taxon>Neoteleostei</taxon>
        <taxon>Acanthomorphata</taxon>
        <taxon>Ovalentaria</taxon>
        <taxon>Cichlomorphae</taxon>
        <taxon>Cichliformes</taxon>
        <taxon>Cichlidae</taxon>
        <taxon>African cichlids</taxon>
        <taxon>Pseudocrenilabrinae</taxon>
        <taxon>Lamprologini</taxon>
        <taxon>Neolamprologus</taxon>
    </lineage>
</organism>
<comment type="catalytic activity">
    <reaction evidence="14">
        <text>D-ribose 5-phosphate + CTP + H(+) = CDP-D-ribose + diphosphate</text>
        <dbReference type="Rhea" id="RHEA:53872"/>
        <dbReference type="ChEBI" id="CHEBI:15378"/>
        <dbReference type="ChEBI" id="CHEBI:33019"/>
        <dbReference type="ChEBI" id="CHEBI:37563"/>
        <dbReference type="ChEBI" id="CHEBI:78346"/>
        <dbReference type="ChEBI" id="CHEBI:137525"/>
    </reaction>
</comment>
<dbReference type="InterPro" id="IPR029044">
    <property type="entry name" value="Nucleotide-diphossugar_trans"/>
</dbReference>
<evidence type="ECO:0000256" key="1">
    <source>
        <dbReference type="ARBA" id="ARBA00004514"/>
    </source>
</evidence>
<dbReference type="Proteomes" id="UP000261580">
    <property type="component" value="Unassembled WGS sequence"/>
</dbReference>
<dbReference type="GO" id="GO:0047349">
    <property type="term" value="F:D-ribitol-5-phosphate cytidylyltransferase activity"/>
    <property type="evidence" value="ECO:0007669"/>
    <property type="project" value="UniProtKB-EC"/>
</dbReference>
<keyword evidence="17" id="KW-1185">Reference proteome</keyword>
<evidence type="ECO:0000313" key="17">
    <source>
        <dbReference type="Proteomes" id="UP000261580"/>
    </source>
</evidence>
<dbReference type="Pfam" id="PF01128">
    <property type="entry name" value="IspD"/>
    <property type="match status" value="1"/>
</dbReference>
<evidence type="ECO:0000256" key="15">
    <source>
        <dbReference type="ARBA" id="ARBA00049484"/>
    </source>
</evidence>
<dbReference type="FunFam" id="3.90.550.10:FF:000080">
    <property type="entry name" value="D-ribitol-5-phosphate cytidylyltransferase isoform X1"/>
    <property type="match status" value="1"/>
</dbReference>
<comment type="subcellular location">
    <subcellularLocation>
        <location evidence="1">Cytoplasm</location>
        <location evidence="1">Cytosol</location>
    </subcellularLocation>
</comment>
<dbReference type="EC" id="2.7.7.40" evidence="5"/>
<evidence type="ECO:0000256" key="5">
    <source>
        <dbReference type="ARBA" id="ARBA00012488"/>
    </source>
</evidence>
<dbReference type="GeneTree" id="ENSGT00390000006412"/>
<dbReference type="OMA" id="NTMMVEL"/>
<dbReference type="InterPro" id="IPR034683">
    <property type="entry name" value="IspD/TarI"/>
</dbReference>
<dbReference type="Gene3D" id="3.90.550.10">
    <property type="entry name" value="Spore Coat Polysaccharide Biosynthesis Protein SpsA, Chain A"/>
    <property type="match status" value="1"/>
</dbReference>
<dbReference type="PANTHER" id="PTHR43015:SF1">
    <property type="entry name" value="D-RIBITOL-5-PHOSPHATE CYTIDYLYLTRANSFERASE"/>
    <property type="match status" value="1"/>
</dbReference>
<evidence type="ECO:0000256" key="8">
    <source>
        <dbReference type="ARBA" id="ARBA00022679"/>
    </source>
</evidence>
<comment type="catalytic activity">
    <reaction evidence="15">
        <text>D-ribitol 5-phosphate + CTP + H(+) = CDP-L-ribitol + diphosphate</text>
        <dbReference type="Rhea" id="RHEA:12456"/>
        <dbReference type="ChEBI" id="CHEBI:15378"/>
        <dbReference type="ChEBI" id="CHEBI:33019"/>
        <dbReference type="ChEBI" id="CHEBI:37563"/>
        <dbReference type="ChEBI" id="CHEBI:57608"/>
        <dbReference type="ChEBI" id="CHEBI:57695"/>
        <dbReference type="EC" id="2.7.7.40"/>
    </reaction>
</comment>
<dbReference type="InterPro" id="IPR018294">
    <property type="entry name" value="ISPD_synthase_CS"/>
</dbReference>
<reference evidence="16" key="1">
    <citation type="submission" date="2025-08" db="UniProtKB">
        <authorList>
            <consortium name="Ensembl"/>
        </authorList>
    </citation>
    <scope>IDENTIFICATION</scope>
</reference>
<evidence type="ECO:0000256" key="6">
    <source>
        <dbReference type="ARBA" id="ARBA00015848"/>
    </source>
</evidence>
<dbReference type="STRING" id="32507.ENSNBRP00000019130"/>